<feature type="compositionally biased region" description="Low complexity" evidence="1">
    <location>
        <begin position="505"/>
        <end position="515"/>
    </location>
</feature>
<evidence type="ECO:0000256" key="1">
    <source>
        <dbReference type="SAM" id="MobiDB-lite"/>
    </source>
</evidence>
<feature type="region of interest" description="Disordered" evidence="1">
    <location>
        <begin position="342"/>
        <end position="366"/>
    </location>
</feature>
<proteinExistence type="predicted"/>
<reference evidence="2 3" key="1">
    <citation type="submission" date="2023-01" db="EMBL/GenBank/DDBJ databases">
        <authorList>
            <person name="Whitehead M."/>
        </authorList>
    </citation>
    <scope>NUCLEOTIDE SEQUENCE [LARGE SCALE GENOMIC DNA]</scope>
</reference>
<keyword evidence="3" id="KW-1185">Reference proteome</keyword>
<comment type="caution">
    <text evidence="2">The sequence shown here is derived from an EMBL/GenBank/DDBJ whole genome shotgun (WGS) entry which is preliminary data.</text>
</comment>
<feature type="compositionally biased region" description="Low complexity" evidence="1">
    <location>
        <begin position="356"/>
        <end position="366"/>
    </location>
</feature>
<gene>
    <name evidence="2" type="ORF">MEUPH1_LOCUS364</name>
</gene>
<dbReference type="EMBL" id="CARXXK010000001">
    <property type="protein sequence ID" value="CAI6343044.1"/>
    <property type="molecule type" value="Genomic_DNA"/>
</dbReference>
<feature type="region of interest" description="Disordered" evidence="1">
    <location>
        <begin position="198"/>
        <end position="220"/>
    </location>
</feature>
<name>A0AAV0VFN9_9HEMI</name>
<evidence type="ECO:0000313" key="3">
    <source>
        <dbReference type="Proteomes" id="UP001160148"/>
    </source>
</evidence>
<feature type="compositionally biased region" description="Polar residues" evidence="1">
    <location>
        <begin position="342"/>
        <end position="355"/>
    </location>
</feature>
<evidence type="ECO:0000313" key="2">
    <source>
        <dbReference type="EMBL" id="CAI6343044.1"/>
    </source>
</evidence>
<feature type="compositionally biased region" description="Low complexity" evidence="1">
    <location>
        <begin position="204"/>
        <end position="213"/>
    </location>
</feature>
<dbReference type="Proteomes" id="UP001160148">
    <property type="component" value="Unassembled WGS sequence"/>
</dbReference>
<organism evidence="2 3">
    <name type="scientific">Macrosiphum euphorbiae</name>
    <name type="common">potato aphid</name>
    <dbReference type="NCBI Taxonomy" id="13131"/>
    <lineage>
        <taxon>Eukaryota</taxon>
        <taxon>Metazoa</taxon>
        <taxon>Ecdysozoa</taxon>
        <taxon>Arthropoda</taxon>
        <taxon>Hexapoda</taxon>
        <taxon>Insecta</taxon>
        <taxon>Pterygota</taxon>
        <taxon>Neoptera</taxon>
        <taxon>Paraneoptera</taxon>
        <taxon>Hemiptera</taxon>
        <taxon>Sternorrhyncha</taxon>
        <taxon>Aphidomorpha</taxon>
        <taxon>Aphidoidea</taxon>
        <taxon>Aphididae</taxon>
        <taxon>Macrosiphini</taxon>
        <taxon>Macrosiphum</taxon>
    </lineage>
</organism>
<evidence type="ECO:0008006" key="4">
    <source>
        <dbReference type="Google" id="ProtNLM"/>
    </source>
</evidence>
<feature type="compositionally biased region" description="Low complexity" evidence="1">
    <location>
        <begin position="307"/>
        <end position="319"/>
    </location>
</feature>
<feature type="region of interest" description="Disordered" evidence="1">
    <location>
        <begin position="624"/>
        <end position="643"/>
    </location>
</feature>
<dbReference type="AlphaFoldDB" id="A0AAV0VFN9"/>
<accession>A0AAV0VFN9</accession>
<feature type="compositionally biased region" description="Basic and acidic residues" evidence="1">
    <location>
        <begin position="625"/>
        <end position="637"/>
    </location>
</feature>
<feature type="region of interest" description="Disordered" evidence="1">
    <location>
        <begin position="497"/>
        <end position="544"/>
    </location>
</feature>
<feature type="region of interest" description="Disordered" evidence="1">
    <location>
        <begin position="299"/>
        <end position="322"/>
    </location>
</feature>
<protein>
    <recommendedName>
        <fullName evidence="4">DNA-directed RNA polymerase I subunit RPA43</fullName>
    </recommendedName>
</protein>
<dbReference type="Gene3D" id="2.40.50.1060">
    <property type="match status" value="1"/>
</dbReference>
<sequence length="792" mass="88582">MMDPNNLPHHVYLHKGHKYRLKLGFYAAPSNPKAFSKAIRDELHNLRFTYCSDLNGLIMGFGKISSNELIPADIRHCINVVVNVDVYIFKPPIGSIIEAVVNQTSDNHVSCLVHNLFNVSIVRPENKPCEQWSGSKIKKDDKIDVRVLSFDLTKKLPHITGEIIKKNDDCYDPKNRKNSSFTKSSSSKNIVSDLTKSFNKSTASPSTYSSNDSESSDEQNNMITESKICADESTKVSPLLVNTTIKQVQKEDTAVSSSKFSSSDSESSDEINNIINSKIWADESIKISPLSINTTITRAQKEDAAVSSSKLSSSDSESSAKINNMITSPKICEDKSIKKLPVSTNTTIQHQDTADSSSESSSSNSEFSTKIKVELKNFEECDKIKSTRTSSRIRANVNNSKHIESPLYSSTPISNSEHSVNSINLIRNKQLEQLKKHLAKNTTEKRKSLASVKVPNQLAKDTFFKSLNISQNTKNNDNNDNPLEVLAASVNLKDNLGSPKKISHHSNLLGDSGLSDSEHKNISVSNSFSRKSENSTKSTKKHRKSNEIIDAILNSVSLAKVKSDANITKNLVDSNNECSNNEKEENTIYTQHKYNLDEGLLINRKHCNEPAVKNSLTLNLSTKNIRKEDTPEKKNTEDNENQTKNYISKKFPNVTLSMISDSDSNCSNDLKSPVKDLSRTTDFNKEIENDTTSSSDDEIYSKLRQNISKTQINTKHYNEKPISQSLYYNKVYFSTDESDSSSKIFYNTSQLSSKLIKSNVTNILETDVCNKSNDNNLLSNKKTLKKKKKKKK</sequence>